<evidence type="ECO:0000259" key="1">
    <source>
        <dbReference type="Pfam" id="PF00557"/>
    </source>
</evidence>
<dbReference type="SUPFAM" id="SSF55920">
    <property type="entry name" value="Creatinase/aminopeptidase"/>
    <property type="match status" value="1"/>
</dbReference>
<dbReference type="InterPro" id="IPR036005">
    <property type="entry name" value="Creatinase/aminopeptidase-like"/>
</dbReference>
<dbReference type="Gene3D" id="3.40.350.10">
    <property type="entry name" value="Creatinase/prolidase N-terminal domain"/>
    <property type="match status" value="1"/>
</dbReference>
<gene>
    <name evidence="3" type="ORF">AC244_16830</name>
</gene>
<accession>A0A0L8BT56</accession>
<dbReference type="RefSeq" id="WP_053250044.1">
    <property type="nucleotide sequence ID" value="NZ_LGAP01000010.1"/>
</dbReference>
<name>A0A0L8BT56_ENSAD</name>
<dbReference type="Pfam" id="PF00557">
    <property type="entry name" value="Peptidase_M24"/>
    <property type="match status" value="1"/>
</dbReference>
<dbReference type="AlphaFoldDB" id="A0A0L8BT56"/>
<dbReference type="Gene3D" id="3.90.230.10">
    <property type="entry name" value="Creatinase/methionine aminopeptidase superfamily"/>
    <property type="match status" value="1"/>
</dbReference>
<dbReference type="InterPro" id="IPR050659">
    <property type="entry name" value="Peptidase_M24B"/>
</dbReference>
<dbReference type="PANTHER" id="PTHR46112">
    <property type="entry name" value="AMINOPEPTIDASE"/>
    <property type="match status" value="1"/>
</dbReference>
<evidence type="ECO:0000313" key="3">
    <source>
        <dbReference type="EMBL" id="KOF17768.1"/>
    </source>
</evidence>
<feature type="domain" description="Peptidase M24" evidence="1">
    <location>
        <begin position="155"/>
        <end position="360"/>
    </location>
</feature>
<dbReference type="Pfam" id="PF01321">
    <property type="entry name" value="Creatinase_N"/>
    <property type="match status" value="1"/>
</dbReference>
<evidence type="ECO:0000259" key="2">
    <source>
        <dbReference type="Pfam" id="PF01321"/>
    </source>
</evidence>
<dbReference type="EMBL" id="LGAP01000010">
    <property type="protein sequence ID" value="KOF17768.1"/>
    <property type="molecule type" value="Genomic_DNA"/>
</dbReference>
<protein>
    <submittedName>
        <fullName evidence="3">X-Pro dipeptidase</fullName>
    </submittedName>
</protein>
<proteinExistence type="predicted"/>
<reference evidence="4" key="1">
    <citation type="submission" date="2015-07" db="EMBL/GenBank/DDBJ databases">
        <title>Whole genome sequence of an Ensifer adhaerens strain isolated from a cave pool in the Wind Cave National Park.</title>
        <authorList>
            <person name="Eng W.W.H."/>
            <person name="Gan H.M."/>
            <person name="Barton H.A."/>
            <person name="Savka M.A."/>
        </authorList>
    </citation>
    <scope>NUCLEOTIDE SEQUENCE [LARGE SCALE GENOMIC DNA]</scope>
    <source>
        <strain evidence="4">SD006</strain>
    </source>
</reference>
<dbReference type="PANTHER" id="PTHR46112:SF3">
    <property type="entry name" value="AMINOPEPTIDASE YPDF"/>
    <property type="match status" value="1"/>
</dbReference>
<sequence>MPLPSRPASISATERHARLGRLRENMEAAGFSAVLIGATESLRYFTGLVWHQSERLLGVLVTPTTLTYIVPGFERSRVESLPHLPGEIATWEEEESPARFIASLLRANDRLALDDALPLFAYHELVRNLGVDRIGDGARLIRDLRLCKSAAEIALIQYAMDLTLEVHKRAHAIMEPGVRASDVVRYIDEQHRELGASGGSTFCIVSFGTATSLPHGSDGDQVLEKGQAILVDTGTRIDGYHSDLTRTYMLDEADAEFERVWSIEREAQQAVFEAAQLGVEARLLDDAARAVLVRKGLGPDYRLPGLPHRAGHGLGLEIHEEPYIVRGNDTRLRAGMCFSNEPMIVVPGQFGIRLEDHIFMSDTGPRWFTQPATGPTKPFA</sequence>
<dbReference type="InterPro" id="IPR000994">
    <property type="entry name" value="Pept_M24"/>
</dbReference>
<feature type="domain" description="Creatinase N-terminal" evidence="2">
    <location>
        <begin position="18"/>
        <end position="147"/>
    </location>
</feature>
<dbReference type="InterPro" id="IPR029149">
    <property type="entry name" value="Creatin/AminoP/Spt16_N"/>
</dbReference>
<comment type="caution">
    <text evidence="3">The sequence shown here is derived from an EMBL/GenBank/DDBJ whole genome shotgun (WGS) entry which is preliminary data.</text>
</comment>
<dbReference type="Proteomes" id="UP000037425">
    <property type="component" value="Unassembled WGS sequence"/>
</dbReference>
<dbReference type="InterPro" id="IPR000587">
    <property type="entry name" value="Creatinase_N"/>
</dbReference>
<evidence type="ECO:0000313" key="4">
    <source>
        <dbReference type="Proteomes" id="UP000037425"/>
    </source>
</evidence>
<dbReference type="OrthoDB" id="9806388at2"/>
<dbReference type="SUPFAM" id="SSF53092">
    <property type="entry name" value="Creatinase/prolidase N-terminal domain"/>
    <property type="match status" value="1"/>
</dbReference>
<dbReference type="PATRIC" id="fig|106592.7.peg.1129"/>
<organism evidence="3 4">
    <name type="scientific">Ensifer adhaerens</name>
    <name type="common">Sinorhizobium morelense</name>
    <dbReference type="NCBI Taxonomy" id="106592"/>
    <lineage>
        <taxon>Bacteria</taxon>
        <taxon>Pseudomonadati</taxon>
        <taxon>Pseudomonadota</taxon>
        <taxon>Alphaproteobacteria</taxon>
        <taxon>Hyphomicrobiales</taxon>
        <taxon>Rhizobiaceae</taxon>
        <taxon>Sinorhizobium/Ensifer group</taxon>
        <taxon>Ensifer</taxon>
    </lineage>
</organism>